<comment type="subcellular location">
    <subcellularLocation>
        <location evidence="2">Cytoplasm</location>
    </subcellularLocation>
</comment>
<gene>
    <name evidence="14" type="ORF">WCD74_28795</name>
</gene>
<keyword evidence="9" id="KW-0805">Transcription regulation</keyword>
<dbReference type="EMBL" id="JBBEGN010000028">
    <property type="protein sequence ID" value="MEJ2871787.1"/>
    <property type="molecule type" value="Genomic_DNA"/>
</dbReference>
<evidence type="ECO:0000313" key="15">
    <source>
        <dbReference type="Proteomes" id="UP001385809"/>
    </source>
</evidence>
<dbReference type="PANTHER" id="PTHR38839:SF5">
    <property type="entry name" value="TRANSCRIPTIONAL REGULATOR WHID"/>
    <property type="match status" value="1"/>
</dbReference>
<protein>
    <submittedName>
        <fullName evidence="14">WhiB family transcriptional regulator</fullName>
    </submittedName>
</protein>
<evidence type="ECO:0000256" key="6">
    <source>
        <dbReference type="ARBA" id="ARBA00022723"/>
    </source>
</evidence>
<dbReference type="Pfam" id="PF02467">
    <property type="entry name" value="Whib"/>
    <property type="match status" value="1"/>
</dbReference>
<evidence type="ECO:0000256" key="5">
    <source>
        <dbReference type="ARBA" id="ARBA00022490"/>
    </source>
</evidence>
<dbReference type="RefSeq" id="WP_337698362.1">
    <property type="nucleotide sequence ID" value="NZ_JBBEGN010000028.1"/>
</dbReference>
<accession>A0ABU8MWT2</accession>
<dbReference type="Proteomes" id="UP001385809">
    <property type="component" value="Unassembled WGS sequence"/>
</dbReference>
<sequence>MSAPEPVRHARRLSKERLRTLVRELVFDGGSLPAWHERAACAGMDETLFFPLGEGGPAGVERIAQAKAVCAGCPVRSACLADAMTRESPSARYGVFGGLTATERGRLYVQLRDHARHLDALTAAEAEPDSSGAVA</sequence>
<name>A0ABU8MWT2_9PSEU</name>
<keyword evidence="12" id="KW-0804">Transcription</keyword>
<evidence type="ECO:0000256" key="12">
    <source>
        <dbReference type="ARBA" id="ARBA00023163"/>
    </source>
</evidence>
<evidence type="ECO:0000259" key="13">
    <source>
        <dbReference type="PROSITE" id="PS51674"/>
    </source>
</evidence>
<dbReference type="InterPro" id="IPR003482">
    <property type="entry name" value="Whib"/>
</dbReference>
<keyword evidence="8" id="KW-0411">Iron-sulfur</keyword>
<keyword evidence="6" id="KW-0479">Metal-binding</keyword>
<evidence type="ECO:0000256" key="10">
    <source>
        <dbReference type="ARBA" id="ARBA00023125"/>
    </source>
</evidence>
<keyword evidence="7" id="KW-0408">Iron</keyword>
<keyword evidence="4" id="KW-0004">4Fe-4S</keyword>
<keyword evidence="11" id="KW-1015">Disulfide bond</keyword>
<keyword evidence="15" id="KW-1185">Reference proteome</keyword>
<evidence type="ECO:0000313" key="14">
    <source>
        <dbReference type="EMBL" id="MEJ2871787.1"/>
    </source>
</evidence>
<evidence type="ECO:0000256" key="8">
    <source>
        <dbReference type="ARBA" id="ARBA00023014"/>
    </source>
</evidence>
<keyword evidence="10" id="KW-0238">DNA-binding</keyword>
<organism evidence="14 15">
    <name type="scientific">Actinomycetospora aurantiaca</name>
    <dbReference type="NCBI Taxonomy" id="3129233"/>
    <lineage>
        <taxon>Bacteria</taxon>
        <taxon>Bacillati</taxon>
        <taxon>Actinomycetota</taxon>
        <taxon>Actinomycetes</taxon>
        <taxon>Pseudonocardiales</taxon>
        <taxon>Pseudonocardiaceae</taxon>
        <taxon>Actinomycetospora</taxon>
    </lineage>
</organism>
<evidence type="ECO:0000256" key="3">
    <source>
        <dbReference type="ARBA" id="ARBA00006597"/>
    </source>
</evidence>
<reference evidence="14 15" key="1">
    <citation type="submission" date="2024-03" db="EMBL/GenBank/DDBJ databases">
        <title>Actinomycetospora sp. OC33-EN08, a novel actinomycete isolated from wild orchid (Aerides multiflora).</title>
        <authorList>
            <person name="Suriyachadkun C."/>
        </authorList>
    </citation>
    <scope>NUCLEOTIDE SEQUENCE [LARGE SCALE GENOMIC DNA]</scope>
    <source>
        <strain evidence="14 15">OC33-EN08</strain>
    </source>
</reference>
<dbReference type="PROSITE" id="PS51674">
    <property type="entry name" value="4FE4S_WBL"/>
    <property type="match status" value="1"/>
</dbReference>
<keyword evidence="5" id="KW-0963">Cytoplasm</keyword>
<comment type="similarity">
    <text evidence="3">Belongs to the WhiB family.</text>
</comment>
<comment type="caution">
    <text evidence="14">The sequence shown here is derived from an EMBL/GenBank/DDBJ whole genome shotgun (WGS) entry which is preliminary data.</text>
</comment>
<evidence type="ECO:0000256" key="2">
    <source>
        <dbReference type="ARBA" id="ARBA00004496"/>
    </source>
</evidence>
<evidence type="ECO:0000256" key="9">
    <source>
        <dbReference type="ARBA" id="ARBA00023015"/>
    </source>
</evidence>
<evidence type="ECO:0000256" key="1">
    <source>
        <dbReference type="ARBA" id="ARBA00001966"/>
    </source>
</evidence>
<evidence type="ECO:0000256" key="4">
    <source>
        <dbReference type="ARBA" id="ARBA00022485"/>
    </source>
</evidence>
<proteinExistence type="inferred from homology"/>
<evidence type="ECO:0000256" key="11">
    <source>
        <dbReference type="ARBA" id="ARBA00023157"/>
    </source>
</evidence>
<evidence type="ECO:0000256" key="7">
    <source>
        <dbReference type="ARBA" id="ARBA00023004"/>
    </source>
</evidence>
<dbReference type="PANTHER" id="PTHR38839">
    <property type="entry name" value="TRANSCRIPTIONAL REGULATOR WHID-RELATED"/>
    <property type="match status" value="1"/>
</dbReference>
<comment type="cofactor">
    <cofactor evidence="1">
        <name>[4Fe-4S] cluster</name>
        <dbReference type="ChEBI" id="CHEBI:49883"/>
    </cofactor>
</comment>
<feature type="domain" description="4Fe-4S Wbl-type" evidence="13">
    <location>
        <begin position="40"/>
        <end position="106"/>
    </location>
</feature>
<dbReference type="InterPro" id="IPR034768">
    <property type="entry name" value="4FE4S_WBL"/>
</dbReference>